<comment type="similarity">
    <text evidence="1">Belongs to the TolB family.</text>
</comment>
<evidence type="ECO:0000256" key="2">
    <source>
        <dbReference type="SAM" id="MobiDB-lite"/>
    </source>
</evidence>
<evidence type="ECO:0008006" key="6">
    <source>
        <dbReference type="Google" id="ProtNLM"/>
    </source>
</evidence>
<dbReference type="InterPro" id="IPR011042">
    <property type="entry name" value="6-blade_b-propeller_TolB-like"/>
</dbReference>
<dbReference type="Proteomes" id="UP000229081">
    <property type="component" value="Chromosome"/>
</dbReference>
<feature type="region of interest" description="Disordered" evidence="2">
    <location>
        <begin position="572"/>
        <end position="596"/>
    </location>
</feature>
<dbReference type="SUPFAM" id="SSF82171">
    <property type="entry name" value="DPP6 N-terminal domain-like"/>
    <property type="match status" value="2"/>
</dbReference>
<name>A0A2K8MHW7_9SPHN</name>
<evidence type="ECO:0000256" key="3">
    <source>
        <dbReference type="SAM" id="SignalP"/>
    </source>
</evidence>
<dbReference type="Gene3D" id="2.120.10.30">
    <property type="entry name" value="TolB, C-terminal domain"/>
    <property type="match status" value="5"/>
</dbReference>
<keyword evidence="5" id="KW-1185">Reference proteome</keyword>
<dbReference type="PANTHER" id="PTHR36842:SF1">
    <property type="entry name" value="PROTEIN TOLB"/>
    <property type="match status" value="1"/>
</dbReference>
<evidence type="ECO:0000313" key="5">
    <source>
        <dbReference type="Proteomes" id="UP000229081"/>
    </source>
</evidence>
<dbReference type="Pfam" id="PF07676">
    <property type="entry name" value="PD40"/>
    <property type="match status" value="4"/>
</dbReference>
<evidence type="ECO:0000313" key="4">
    <source>
        <dbReference type="EMBL" id="ATY33482.1"/>
    </source>
</evidence>
<sequence length="596" mass="64080">MLMAVPTLLLALAGSATSQTAEYEIAFASFAPLNADIFIADADGGNARPFLAHPEADANASFSADGRWIVFASRRAGSYDIYRARLDGSGLEALVSHRAYDDQAALSPDGSTLAFVSSRSGNADIWLLDMRTRRVKNLTRAPGGDFRPSWSPDGKWIAFSSDRESRKPRLPARDFTIRHSTEIHIVRPDGSGLRRVSVDDAFAGSPSWSPDGTRLAFYTAPIGEVAKVTAARRLRGTTQIETLELATGQRTVLTTGDGEKWSPRWLGEQSIAYVSGGPEGGVERAAGSPGARGAFSNPAWSPDGRKVIFHRDVESTWPPHRAWTSLDPRFRIIRTGIFPSYTPDGDHRVSNDQTAGILHNSILTMAADGSGAKRVFGEAERSALAPELSRDGTHIAFGLGQFFQNLKGPARADIATINREGGDLKVLTDGAGNYGFPSWSPDGSQIVFRKAGAGGNGLEIVNAASGSRRTLLSGPAHYNFPSWSPVSNRIAFTADIDGDYEIWTVNADGSGLQRLTNAPGNDAHNSWSPDGKWIAFASARSGFKDEALLHPANPQPYGEIYVMRADGSDAHALTDDPFEKGTPAWRPLGGPAPRRH</sequence>
<gene>
    <name evidence="4" type="ORF">CVN68_17180</name>
</gene>
<dbReference type="AlphaFoldDB" id="A0A2K8MHW7"/>
<proteinExistence type="inferred from homology"/>
<organism evidence="4 5">
    <name type="scientific">Sphingomonas psychrotolerans</name>
    <dbReference type="NCBI Taxonomy" id="1327635"/>
    <lineage>
        <taxon>Bacteria</taxon>
        <taxon>Pseudomonadati</taxon>
        <taxon>Pseudomonadota</taxon>
        <taxon>Alphaproteobacteria</taxon>
        <taxon>Sphingomonadales</taxon>
        <taxon>Sphingomonadaceae</taxon>
        <taxon>Sphingomonas</taxon>
    </lineage>
</organism>
<accession>A0A2K8MHW7</accession>
<evidence type="ECO:0000256" key="1">
    <source>
        <dbReference type="ARBA" id="ARBA00009820"/>
    </source>
</evidence>
<dbReference type="KEGG" id="sphc:CVN68_17180"/>
<feature type="chain" id="PRO_5014998276" description="TolB protein" evidence="3">
    <location>
        <begin position="22"/>
        <end position="596"/>
    </location>
</feature>
<reference evidence="4 5" key="1">
    <citation type="submission" date="2017-11" db="EMBL/GenBank/DDBJ databases">
        <title>Complete genome sequence of Sphingomonas sp. Strain Cra20, a psychrotolerant potential plant growth promoting rhizobacteria.</title>
        <authorList>
            <person name="Luo Y."/>
        </authorList>
    </citation>
    <scope>NUCLEOTIDE SEQUENCE [LARGE SCALE GENOMIC DNA]</scope>
    <source>
        <strain evidence="4 5">Cra20</strain>
    </source>
</reference>
<keyword evidence="3" id="KW-0732">Signal</keyword>
<dbReference type="PANTHER" id="PTHR36842">
    <property type="entry name" value="PROTEIN TOLB HOMOLOG"/>
    <property type="match status" value="1"/>
</dbReference>
<dbReference type="RefSeq" id="WP_100283281.1">
    <property type="nucleotide sequence ID" value="NZ_CP024923.1"/>
</dbReference>
<dbReference type="EMBL" id="CP024923">
    <property type="protein sequence ID" value="ATY33482.1"/>
    <property type="molecule type" value="Genomic_DNA"/>
</dbReference>
<dbReference type="InterPro" id="IPR011659">
    <property type="entry name" value="WD40"/>
</dbReference>
<protein>
    <recommendedName>
        <fullName evidence="6">TolB protein</fullName>
    </recommendedName>
</protein>
<feature type="signal peptide" evidence="3">
    <location>
        <begin position="1"/>
        <end position="21"/>
    </location>
</feature>
<dbReference type="Pfam" id="PF26549">
    <property type="entry name" value="Tricorn_N"/>
    <property type="match status" value="1"/>
</dbReference>